<dbReference type="Proteomes" id="UP000639772">
    <property type="component" value="Chromosome 1"/>
</dbReference>
<dbReference type="AlphaFoldDB" id="A0A835S4H9"/>
<gene>
    <name evidence="1" type="ORF">HPP92_001386</name>
</gene>
<evidence type="ECO:0000313" key="1">
    <source>
        <dbReference type="EMBL" id="KAG0501314.1"/>
    </source>
</evidence>
<proteinExistence type="predicted"/>
<dbReference type="EMBL" id="JADCNM010000001">
    <property type="protein sequence ID" value="KAG0501314.1"/>
    <property type="molecule type" value="Genomic_DNA"/>
</dbReference>
<organism evidence="1 2">
    <name type="scientific">Vanilla planifolia</name>
    <name type="common">Vanilla</name>
    <dbReference type="NCBI Taxonomy" id="51239"/>
    <lineage>
        <taxon>Eukaryota</taxon>
        <taxon>Viridiplantae</taxon>
        <taxon>Streptophyta</taxon>
        <taxon>Embryophyta</taxon>
        <taxon>Tracheophyta</taxon>
        <taxon>Spermatophyta</taxon>
        <taxon>Magnoliopsida</taxon>
        <taxon>Liliopsida</taxon>
        <taxon>Asparagales</taxon>
        <taxon>Orchidaceae</taxon>
        <taxon>Vanilloideae</taxon>
        <taxon>Vanilleae</taxon>
        <taxon>Vanilla</taxon>
    </lineage>
</organism>
<comment type="caution">
    <text evidence="1">The sequence shown here is derived from an EMBL/GenBank/DDBJ whole genome shotgun (WGS) entry which is preliminary data.</text>
</comment>
<name>A0A835S4H9_VANPL</name>
<sequence>MARRLGLEGWGKRGRGHGVGVGVGKRVGKGYDGVRLERWGEVGVGEMAYGGEVVGVEWGRLESGRLE</sequence>
<accession>A0A835S4H9</accession>
<evidence type="ECO:0000313" key="2">
    <source>
        <dbReference type="Proteomes" id="UP000639772"/>
    </source>
</evidence>
<protein>
    <submittedName>
        <fullName evidence="1">Uncharacterized protein</fullName>
    </submittedName>
</protein>
<reference evidence="1 2" key="1">
    <citation type="journal article" date="2020" name="Nat. Food">
        <title>A phased Vanilla planifolia genome enables genetic improvement of flavour and production.</title>
        <authorList>
            <person name="Hasing T."/>
            <person name="Tang H."/>
            <person name="Brym M."/>
            <person name="Khazi F."/>
            <person name="Huang T."/>
            <person name="Chambers A.H."/>
        </authorList>
    </citation>
    <scope>NUCLEOTIDE SEQUENCE [LARGE SCALE GENOMIC DNA]</scope>
    <source>
        <tissue evidence="1">Leaf</tissue>
    </source>
</reference>